<dbReference type="EMBL" id="FQWQ01000005">
    <property type="protein sequence ID" value="SHH90402.1"/>
    <property type="molecule type" value="Genomic_DNA"/>
</dbReference>
<dbReference type="InterPro" id="IPR005467">
    <property type="entry name" value="His_kinase_dom"/>
</dbReference>
<dbReference type="RefSeq" id="WP_143165142.1">
    <property type="nucleotide sequence ID" value="NZ_FQWQ01000005.1"/>
</dbReference>
<dbReference type="InterPro" id="IPR003594">
    <property type="entry name" value="HATPase_dom"/>
</dbReference>
<evidence type="ECO:0000256" key="2">
    <source>
        <dbReference type="ARBA" id="ARBA00012438"/>
    </source>
</evidence>
<evidence type="ECO:0000313" key="9">
    <source>
        <dbReference type="EMBL" id="SHH90402.1"/>
    </source>
</evidence>
<feature type="coiled-coil region" evidence="6">
    <location>
        <begin position="82"/>
        <end position="127"/>
    </location>
</feature>
<evidence type="ECO:0000256" key="6">
    <source>
        <dbReference type="SAM" id="Coils"/>
    </source>
</evidence>
<protein>
    <recommendedName>
        <fullName evidence="2">histidine kinase</fullName>
        <ecNumber evidence="2">2.7.13.3</ecNumber>
    </recommendedName>
</protein>
<dbReference type="CDD" id="cd00075">
    <property type="entry name" value="HATPase"/>
    <property type="match status" value="1"/>
</dbReference>
<feature type="domain" description="Histidine kinase" evidence="8">
    <location>
        <begin position="137"/>
        <end position="363"/>
    </location>
</feature>
<dbReference type="PROSITE" id="PS50109">
    <property type="entry name" value="HIS_KIN"/>
    <property type="match status" value="1"/>
</dbReference>
<dbReference type="CDD" id="cd00082">
    <property type="entry name" value="HisKA"/>
    <property type="match status" value="1"/>
</dbReference>
<dbReference type="OrthoDB" id="9124519at2"/>
<dbReference type="Gene3D" id="3.30.565.10">
    <property type="entry name" value="Histidine kinase-like ATPase, C-terminal domain"/>
    <property type="match status" value="1"/>
</dbReference>
<dbReference type="STRING" id="947013.SAMN04488109_5964"/>
<dbReference type="Pfam" id="PF02518">
    <property type="entry name" value="HATPase_c"/>
    <property type="match status" value="1"/>
</dbReference>
<keyword evidence="5" id="KW-0418">Kinase</keyword>
<dbReference type="Pfam" id="PF00512">
    <property type="entry name" value="HisKA"/>
    <property type="match status" value="1"/>
</dbReference>
<dbReference type="GO" id="GO:0000156">
    <property type="term" value="F:phosphorelay response regulator activity"/>
    <property type="evidence" value="ECO:0007669"/>
    <property type="project" value="TreeGrafter"/>
</dbReference>
<dbReference type="GO" id="GO:0007234">
    <property type="term" value="P:osmosensory signaling via phosphorelay pathway"/>
    <property type="evidence" value="ECO:0007669"/>
    <property type="project" value="TreeGrafter"/>
</dbReference>
<evidence type="ECO:0000256" key="5">
    <source>
        <dbReference type="ARBA" id="ARBA00022777"/>
    </source>
</evidence>
<reference evidence="9 10" key="1">
    <citation type="submission" date="2016-11" db="EMBL/GenBank/DDBJ databases">
        <authorList>
            <person name="Jaros S."/>
            <person name="Januszkiewicz K."/>
            <person name="Wedrychowicz H."/>
        </authorList>
    </citation>
    <scope>NUCLEOTIDE SEQUENCE [LARGE SCALE GENOMIC DNA]</scope>
    <source>
        <strain evidence="9 10">DSM 24574</strain>
    </source>
</reference>
<evidence type="ECO:0000256" key="3">
    <source>
        <dbReference type="ARBA" id="ARBA00022553"/>
    </source>
</evidence>
<gene>
    <name evidence="9" type="ORF">SAMN04488109_5964</name>
</gene>
<dbReference type="PANTHER" id="PTHR42878:SF15">
    <property type="entry name" value="BACTERIOPHYTOCHROME"/>
    <property type="match status" value="1"/>
</dbReference>
<evidence type="ECO:0000256" key="7">
    <source>
        <dbReference type="SAM" id="MobiDB-lite"/>
    </source>
</evidence>
<proteinExistence type="predicted"/>
<feature type="compositionally biased region" description="Basic and acidic residues" evidence="7">
    <location>
        <begin position="33"/>
        <end position="48"/>
    </location>
</feature>
<dbReference type="AlphaFoldDB" id="A0A1M5WSN8"/>
<dbReference type="InterPro" id="IPR036890">
    <property type="entry name" value="HATPase_C_sf"/>
</dbReference>
<keyword evidence="6" id="KW-0175">Coiled coil</keyword>
<dbReference type="InterPro" id="IPR036097">
    <property type="entry name" value="HisK_dim/P_sf"/>
</dbReference>
<dbReference type="InterPro" id="IPR003661">
    <property type="entry name" value="HisK_dim/P_dom"/>
</dbReference>
<dbReference type="SUPFAM" id="SSF55874">
    <property type="entry name" value="ATPase domain of HSP90 chaperone/DNA topoisomerase II/histidine kinase"/>
    <property type="match status" value="1"/>
</dbReference>
<sequence>MKTNLPDKASFTPDEPWFSNGLGPLTSPYEWTKTGEKKEKGFGGPDLKRSVPGRFRKLTPASKAFEHVGDEHRVHHNGSAYLQEIQKIKELSEEELLRTRQELSNVLNELRERNEAWLESEKELQRTKALLEQYNFLSNHDLQEPLRKLQMFADLLSGPQAHLNDYARRYSEKINAAAARMSLLLKDLLSFSSARKIDVESFVAVDLNALVKEATGDLEAATQEKNVTVHCSPLPVIQGDRTQIKQIFHNLIGNAIKFNRGNVIIEISASKATAYTFPNYAELKPGTDYVCIRVTDNGIGFDQKYASKIFNLFQCLREKTDAKGSGTGLSMCKQIIESHGGFIYADGKKNVGAIFTLFFPCKLKAFPIANPVPGNS</sequence>
<comment type="catalytic activity">
    <reaction evidence="1">
        <text>ATP + protein L-histidine = ADP + protein N-phospho-L-histidine.</text>
        <dbReference type="EC" id="2.7.13.3"/>
    </reaction>
</comment>
<dbReference type="GO" id="GO:0000155">
    <property type="term" value="F:phosphorelay sensor kinase activity"/>
    <property type="evidence" value="ECO:0007669"/>
    <property type="project" value="InterPro"/>
</dbReference>
<evidence type="ECO:0000313" key="10">
    <source>
        <dbReference type="Proteomes" id="UP000184212"/>
    </source>
</evidence>
<organism evidence="9 10">
    <name type="scientific">Chryseolinea serpens</name>
    <dbReference type="NCBI Taxonomy" id="947013"/>
    <lineage>
        <taxon>Bacteria</taxon>
        <taxon>Pseudomonadati</taxon>
        <taxon>Bacteroidota</taxon>
        <taxon>Cytophagia</taxon>
        <taxon>Cytophagales</taxon>
        <taxon>Fulvivirgaceae</taxon>
        <taxon>Chryseolinea</taxon>
    </lineage>
</organism>
<keyword evidence="4" id="KW-0808">Transferase</keyword>
<dbReference type="EC" id="2.7.13.3" evidence="2"/>
<feature type="region of interest" description="Disordered" evidence="7">
    <location>
        <begin position="1"/>
        <end position="48"/>
    </location>
</feature>
<keyword evidence="10" id="KW-1185">Reference proteome</keyword>
<dbReference type="InterPro" id="IPR050351">
    <property type="entry name" value="BphY/WalK/GraS-like"/>
</dbReference>
<dbReference type="PANTHER" id="PTHR42878">
    <property type="entry name" value="TWO-COMPONENT HISTIDINE KINASE"/>
    <property type="match status" value="1"/>
</dbReference>
<evidence type="ECO:0000256" key="1">
    <source>
        <dbReference type="ARBA" id="ARBA00000085"/>
    </source>
</evidence>
<evidence type="ECO:0000256" key="4">
    <source>
        <dbReference type="ARBA" id="ARBA00022679"/>
    </source>
</evidence>
<dbReference type="GO" id="GO:0030295">
    <property type="term" value="F:protein kinase activator activity"/>
    <property type="evidence" value="ECO:0007669"/>
    <property type="project" value="TreeGrafter"/>
</dbReference>
<evidence type="ECO:0000259" key="8">
    <source>
        <dbReference type="PROSITE" id="PS50109"/>
    </source>
</evidence>
<name>A0A1M5WSN8_9BACT</name>
<dbReference type="Gene3D" id="1.10.287.130">
    <property type="match status" value="1"/>
</dbReference>
<dbReference type="PRINTS" id="PR00344">
    <property type="entry name" value="BCTRLSENSOR"/>
</dbReference>
<dbReference type="SMART" id="SM00387">
    <property type="entry name" value="HATPase_c"/>
    <property type="match status" value="1"/>
</dbReference>
<accession>A0A1M5WSN8</accession>
<keyword evidence="3" id="KW-0597">Phosphoprotein</keyword>
<dbReference type="InterPro" id="IPR004358">
    <property type="entry name" value="Sig_transdc_His_kin-like_C"/>
</dbReference>
<dbReference type="Proteomes" id="UP000184212">
    <property type="component" value="Unassembled WGS sequence"/>
</dbReference>
<dbReference type="SUPFAM" id="SSF47384">
    <property type="entry name" value="Homodimeric domain of signal transducing histidine kinase"/>
    <property type="match status" value="1"/>
</dbReference>